<dbReference type="PANTHER" id="PTHR34220">
    <property type="entry name" value="SENSOR HISTIDINE KINASE YPDA"/>
    <property type="match status" value="1"/>
</dbReference>
<dbReference type="Pfam" id="PF02518">
    <property type="entry name" value="HATPase_c"/>
    <property type="match status" value="1"/>
</dbReference>
<evidence type="ECO:0000256" key="2">
    <source>
        <dbReference type="ARBA" id="ARBA00012438"/>
    </source>
</evidence>
<dbReference type="EMBL" id="BOVJ01000019">
    <property type="protein sequence ID" value="GIQ62063.1"/>
    <property type="molecule type" value="Genomic_DNA"/>
</dbReference>
<comment type="caution">
    <text evidence="9">The sequence shown here is derived from an EMBL/GenBank/DDBJ whole genome shotgun (WGS) entry which is preliminary data.</text>
</comment>
<dbReference type="InterPro" id="IPR050640">
    <property type="entry name" value="Bact_2-comp_sensor_kinase"/>
</dbReference>
<organism evidence="9 10">
    <name type="scientific">Paenibacillus cisolokensis</name>
    <dbReference type="NCBI Taxonomy" id="1658519"/>
    <lineage>
        <taxon>Bacteria</taxon>
        <taxon>Bacillati</taxon>
        <taxon>Bacillota</taxon>
        <taxon>Bacilli</taxon>
        <taxon>Bacillales</taxon>
        <taxon>Paenibacillaceae</taxon>
        <taxon>Paenibacillus</taxon>
    </lineage>
</organism>
<evidence type="ECO:0000256" key="1">
    <source>
        <dbReference type="ARBA" id="ARBA00000085"/>
    </source>
</evidence>
<dbReference type="Pfam" id="PF06580">
    <property type="entry name" value="His_kinase"/>
    <property type="match status" value="1"/>
</dbReference>
<keyword evidence="6" id="KW-0067">ATP-binding</keyword>
<dbReference type="Gene3D" id="3.30.565.10">
    <property type="entry name" value="Histidine kinase-like ATPase, C-terminal domain"/>
    <property type="match status" value="1"/>
</dbReference>
<accession>A0ABQ4N1L0</accession>
<evidence type="ECO:0000259" key="8">
    <source>
        <dbReference type="PROSITE" id="PS50109"/>
    </source>
</evidence>
<keyword evidence="5" id="KW-0418">Kinase</keyword>
<evidence type="ECO:0000256" key="3">
    <source>
        <dbReference type="ARBA" id="ARBA00022679"/>
    </source>
</evidence>
<evidence type="ECO:0000256" key="5">
    <source>
        <dbReference type="ARBA" id="ARBA00022777"/>
    </source>
</evidence>
<evidence type="ECO:0000256" key="6">
    <source>
        <dbReference type="ARBA" id="ARBA00022840"/>
    </source>
</evidence>
<dbReference type="SMART" id="SM00387">
    <property type="entry name" value="HATPase_c"/>
    <property type="match status" value="1"/>
</dbReference>
<gene>
    <name evidence="9" type="ORF">PACILC2_06310</name>
</gene>
<dbReference type="PANTHER" id="PTHR34220:SF7">
    <property type="entry name" value="SENSOR HISTIDINE KINASE YPDA"/>
    <property type="match status" value="1"/>
</dbReference>
<protein>
    <recommendedName>
        <fullName evidence="2">histidine kinase</fullName>
        <ecNumber evidence="2">2.7.13.3</ecNumber>
    </recommendedName>
</protein>
<keyword evidence="4" id="KW-0547">Nucleotide-binding</keyword>
<reference evidence="9 10" key="1">
    <citation type="submission" date="2021-04" db="EMBL/GenBank/DDBJ databases">
        <title>Draft genome sequence of Paenibacillus cisolokensis, LC2-13A.</title>
        <authorList>
            <person name="Uke A."/>
            <person name="Chhe C."/>
            <person name="Baramee S."/>
            <person name="Kosugi A."/>
        </authorList>
    </citation>
    <scope>NUCLEOTIDE SEQUENCE [LARGE SCALE GENOMIC DNA]</scope>
    <source>
        <strain evidence="9 10">LC2-13A</strain>
    </source>
</reference>
<dbReference type="InterPro" id="IPR003594">
    <property type="entry name" value="HATPase_dom"/>
</dbReference>
<sequence>MCEIVESLATFYRISLSKGKEMITIREEFECIKAYIDIQQYRLKNRVRPIYKADEAIMDAVTLKLILQPIVENAILHGLSNEKEQITILIKGSFIQGSILLEVTDDGVGIAPEVADALLKEEGNGERKSGYGLRNVNERIKLHFGKEYGLSVRSSPGSGTSVYITLPYRNNEKEL</sequence>
<keyword evidence="3" id="KW-0808">Transferase</keyword>
<proteinExistence type="predicted"/>
<feature type="domain" description="Histidine kinase" evidence="8">
    <location>
        <begin position="1"/>
        <end position="170"/>
    </location>
</feature>
<dbReference type="InterPro" id="IPR005467">
    <property type="entry name" value="His_kinase_dom"/>
</dbReference>
<evidence type="ECO:0000256" key="4">
    <source>
        <dbReference type="ARBA" id="ARBA00022741"/>
    </source>
</evidence>
<dbReference type="PROSITE" id="PS50109">
    <property type="entry name" value="HIS_KIN"/>
    <property type="match status" value="1"/>
</dbReference>
<dbReference type="InterPro" id="IPR010559">
    <property type="entry name" value="Sig_transdc_His_kin_internal"/>
</dbReference>
<evidence type="ECO:0000313" key="9">
    <source>
        <dbReference type="EMBL" id="GIQ62063.1"/>
    </source>
</evidence>
<evidence type="ECO:0000256" key="7">
    <source>
        <dbReference type="ARBA" id="ARBA00023012"/>
    </source>
</evidence>
<comment type="catalytic activity">
    <reaction evidence="1">
        <text>ATP + protein L-histidine = ADP + protein N-phospho-L-histidine.</text>
        <dbReference type="EC" id="2.7.13.3"/>
    </reaction>
</comment>
<dbReference type="InterPro" id="IPR004358">
    <property type="entry name" value="Sig_transdc_His_kin-like_C"/>
</dbReference>
<name>A0ABQ4N1L0_9BACL</name>
<keyword evidence="7" id="KW-0902">Two-component regulatory system</keyword>
<dbReference type="EC" id="2.7.13.3" evidence="2"/>
<keyword evidence="10" id="KW-1185">Reference proteome</keyword>
<dbReference type="InterPro" id="IPR036890">
    <property type="entry name" value="HATPase_C_sf"/>
</dbReference>
<dbReference type="PRINTS" id="PR00344">
    <property type="entry name" value="BCTRLSENSOR"/>
</dbReference>
<dbReference type="SUPFAM" id="SSF55874">
    <property type="entry name" value="ATPase domain of HSP90 chaperone/DNA topoisomerase II/histidine kinase"/>
    <property type="match status" value="1"/>
</dbReference>
<evidence type="ECO:0000313" key="10">
    <source>
        <dbReference type="Proteomes" id="UP000680304"/>
    </source>
</evidence>
<dbReference type="Proteomes" id="UP000680304">
    <property type="component" value="Unassembled WGS sequence"/>
</dbReference>